<protein>
    <submittedName>
        <fullName evidence="1">Uncharacterized protein</fullName>
    </submittedName>
</protein>
<keyword evidence="2" id="KW-1185">Reference proteome</keyword>
<accession>A0AA39RL63</accession>
<name>A0AA39RL63_ACESA</name>
<organism evidence="1 2">
    <name type="scientific">Acer saccharum</name>
    <name type="common">Sugar maple</name>
    <dbReference type="NCBI Taxonomy" id="4024"/>
    <lineage>
        <taxon>Eukaryota</taxon>
        <taxon>Viridiplantae</taxon>
        <taxon>Streptophyta</taxon>
        <taxon>Embryophyta</taxon>
        <taxon>Tracheophyta</taxon>
        <taxon>Spermatophyta</taxon>
        <taxon>Magnoliopsida</taxon>
        <taxon>eudicotyledons</taxon>
        <taxon>Gunneridae</taxon>
        <taxon>Pentapetalae</taxon>
        <taxon>rosids</taxon>
        <taxon>malvids</taxon>
        <taxon>Sapindales</taxon>
        <taxon>Sapindaceae</taxon>
        <taxon>Hippocastanoideae</taxon>
        <taxon>Acereae</taxon>
        <taxon>Acer</taxon>
    </lineage>
</organism>
<dbReference type="AlphaFoldDB" id="A0AA39RL63"/>
<evidence type="ECO:0000313" key="2">
    <source>
        <dbReference type="Proteomes" id="UP001168877"/>
    </source>
</evidence>
<evidence type="ECO:0000313" key="1">
    <source>
        <dbReference type="EMBL" id="KAK0574949.1"/>
    </source>
</evidence>
<dbReference type="Proteomes" id="UP001168877">
    <property type="component" value="Unassembled WGS sequence"/>
</dbReference>
<reference evidence="1" key="1">
    <citation type="journal article" date="2022" name="Plant J.">
        <title>Strategies of tolerance reflected in two North American maple genomes.</title>
        <authorList>
            <person name="McEvoy S.L."/>
            <person name="Sezen U.U."/>
            <person name="Trouern-Trend A."/>
            <person name="McMahon S.M."/>
            <person name="Schaberg P.G."/>
            <person name="Yang J."/>
            <person name="Wegrzyn J.L."/>
            <person name="Swenson N.G."/>
        </authorList>
    </citation>
    <scope>NUCLEOTIDE SEQUENCE</scope>
    <source>
        <strain evidence="1">NS2018</strain>
    </source>
</reference>
<sequence>MEHDLEWLVMGHPWISKKEQRAAPNHFNKFIKEGIEKKEILGYVMSGKEEGEGKSENYLKDDAGKVESVFDDLISTGILTGIGYTYYDVNVLVNQLMVKKIAKRLAIEGDSRFLFVDMTKLEVRFAADFLLMHLIATEVLTQIPIGAELQGSSCVKKRRNEWSSESLVADIEIESKEYKFLLNNLGNLSLHWKI</sequence>
<dbReference type="EMBL" id="JAUESC010000387">
    <property type="protein sequence ID" value="KAK0574949.1"/>
    <property type="molecule type" value="Genomic_DNA"/>
</dbReference>
<reference evidence="1" key="2">
    <citation type="submission" date="2023-06" db="EMBL/GenBank/DDBJ databases">
        <authorList>
            <person name="Swenson N.G."/>
            <person name="Wegrzyn J.L."/>
            <person name="Mcevoy S.L."/>
        </authorList>
    </citation>
    <scope>NUCLEOTIDE SEQUENCE</scope>
    <source>
        <strain evidence="1">NS2018</strain>
        <tissue evidence="1">Leaf</tissue>
    </source>
</reference>
<comment type="caution">
    <text evidence="1">The sequence shown here is derived from an EMBL/GenBank/DDBJ whole genome shotgun (WGS) entry which is preliminary data.</text>
</comment>
<gene>
    <name evidence="1" type="ORF">LWI29_031447</name>
</gene>
<proteinExistence type="predicted"/>